<evidence type="ECO:0000313" key="2">
    <source>
        <dbReference type="EMBL" id="ANZ74397.1"/>
    </source>
</evidence>
<feature type="region of interest" description="Disordered" evidence="1">
    <location>
        <begin position="91"/>
        <end position="115"/>
    </location>
</feature>
<keyword evidence="3" id="KW-1185">Reference proteome</keyword>
<accession>A0A1B2J8M4</accession>
<dbReference type="OrthoDB" id="4091697at2759"/>
<protein>
    <submittedName>
        <fullName evidence="2">BA75_00096T0</fullName>
    </submittedName>
</protein>
<feature type="compositionally biased region" description="Basic and acidic residues" evidence="1">
    <location>
        <begin position="1"/>
        <end position="15"/>
    </location>
</feature>
<reference evidence="2 3" key="1">
    <citation type="submission" date="2016-02" db="EMBL/GenBank/DDBJ databases">
        <title>Comparative genomic and transcriptomic foundation for Pichia pastoris.</title>
        <authorList>
            <person name="Love K.R."/>
            <person name="Shah K.A."/>
            <person name="Whittaker C.A."/>
            <person name="Wu J."/>
            <person name="Bartlett M.C."/>
            <person name="Ma D."/>
            <person name="Leeson R.L."/>
            <person name="Priest M."/>
            <person name="Young S.K."/>
            <person name="Love J.C."/>
        </authorList>
    </citation>
    <scope>NUCLEOTIDE SEQUENCE [LARGE SCALE GENOMIC DNA]</scope>
    <source>
        <strain evidence="2 3">ATCC 28485</strain>
    </source>
</reference>
<dbReference type="Proteomes" id="UP000094565">
    <property type="component" value="Chromosome 1"/>
</dbReference>
<feature type="region of interest" description="Disordered" evidence="1">
    <location>
        <begin position="1"/>
        <end position="21"/>
    </location>
</feature>
<dbReference type="EMBL" id="CP014584">
    <property type="protein sequence ID" value="ANZ74397.1"/>
    <property type="molecule type" value="Genomic_DNA"/>
</dbReference>
<name>A0A1B2J8M4_PICPA</name>
<dbReference type="AlphaFoldDB" id="A0A1B2J8M4"/>
<evidence type="ECO:0000313" key="3">
    <source>
        <dbReference type="Proteomes" id="UP000094565"/>
    </source>
</evidence>
<feature type="compositionally biased region" description="Basic and acidic residues" evidence="1">
    <location>
        <begin position="91"/>
        <end position="113"/>
    </location>
</feature>
<sequence>MRHSPDLGERHRRDANSTTESRNFSKCQVIFRLIAHDLHIKRNWLNLQPPDRPSSIIKMLTRRSVGLLRSSRISSSLVSCNLSRFYSAHHESDKKHNDHHDEHHDEHHDDHHTPLGPAENMFNKWNVTPFVWLFATVGIFQWDKSHRESHDGKGILDFLGEINVKESLDTYFKEYQTKVASTADLYGLISFTPKRDIHHYVIRVDEVPGKHFPTNTTGHFGNTVDFDNLEPRRKPINPYL</sequence>
<proteinExistence type="predicted"/>
<organism evidence="2 3">
    <name type="scientific">Komagataella pastoris</name>
    <name type="common">Yeast</name>
    <name type="synonym">Pichia pastoris</name>
    <dbReference type="NCBI Taxonomy" id="4922"/>
    <lineage>
        <taxon>Eukaryota</taxon>
        <taxon>Fungi</taxon>
        <taxon>Dikarya</taxon>
        <taxon>Ascomycota</taxon>
        <taxon>Saccharomycotina</taxon>
        <taxon>Pichiomycetes</taxon>
        <taxon>Pichiales</taxon>
        <taxon>Pichiaceae</taxon>
        <taxon>Komagataella</taxon>
    </lineage>
</organism>
<evidence type="ECO:0000256" key="1">
    <source>
        <dbReference type="SAM" id="MobiDB-lite"/>
    </source>
</evidence>
<gene>
    <name evidence="2" type="ORF">ATY40_BA7500096</name>
</gene>